<dbReference type="AlphaFoldDB" id="A0A8F8AX50"/>
<evidence type="ECO:0008006" key="2">
    <source>
        <dbReference type="Google" id="ProtNLM"/>
    </source>
</evidence>
<dbReference type="EMBL" id="CP035676">
    <property type="protein sequence ID" value="QXY86024.1"/>
    <property type="molecule type" value="Genomic_DNA"/>
</dbReference>
<sequence length="146" mass="16575">MDVTGKKRHAQANHERSSMPQVYRWGYQRGFAPGNPRVNMDKSPKPQKDRCITDEEDLVIYENASGPVNAAMEIAYRCAARVSDILKMAWNQIRDKGIFIRQGKTGLKQMKPWTKRLRAAGIYAGRGVKMEPLSKLCMGKNIHITV</sequence>
<gene>
    <name evidence="1" type="ORF">EWI73_19850</name>
</gene>
<name>A0A8F8AX50_SALBN</name>
<protein>
    <recommendedName>
        <fullName evidence="2">Integrase</fullName>
    </recommendedName>
</protein>
<evidence type="ECO:0000313" key="1">
    <source>
        <dbReference type="EMBL" id="QXY86024.1"/>
    </source>
</evidence>
<dbReference type="RefSeq" id="WP_219344865.1">
    <property type="nucleotide sequence ID" value="NZ_CP035676.1"/>
</dbReference>
<organism evidence="1">
    <name type="scientific">Salmonella bongori</name>
    <dbReference type="NCBI Taxonomy" id="54736"/>
    <lineage>
        <taxon>Bacteria</taxon>
        <taxon>Pseudomonadati</taxon>
        <taxon>Pseudomonadota</taxon>
        <taxon>Gammaproteobacteria</taxon>
        <taxon>Enterobacterales</taxon>
        <taxon>Enterobacteriaceae</taxon>
        <taxon>Salmonella</taxon>
    </lineage>
</organism>
<reference evidence="1" key="1">
    <citation type="submission" date="2019-02" db="EMBL/GenBank/DDBJ databases">
        <title>Average Nucleotide Identity (ANI) for Rapid Identification of Enteric Bacteria using Whole Genome Sequence (WGS).</title>
        <authorList>
            <person name="Dinsmore B."/>
            <person name="Lane C."/>
            <person name="Rowe L."/>
        </authorList>
    </citation>
    <scope>NUCLEOTIDE SEQUENCE</scope>
    <source>
        <strain evidence="1">04-0440</strain>
    </source>
</reference>
<accession>A0A8F8AX50</accession>
<proteinExistence type="predicted"/>